<keyword evidence="3" id="KW-1185">Reference proteome</keyword>
<evidence type="ECO:0000313" key="2">
    <source>
        <dbReference type="EMBL" id="OLR94638.1"/>
    </source>
</evidence>
<protein>
    <submittedName>
        <fullName evidence="2">Glycosyl hydrolase</fullName>
    </submittedName>
</protein>
<dbReference type="NCBIfam" id="TIGR01409">
    <property type="entry name" value="TAT_signal_seq"/>
    <property type="match status" value="1"/>
</dbReference>
<dbReference type="Pfam" id="PF16483">
    <property type="entry name" value="Glyco_hydro_64"/>
    <property type="match status" value="1"/>
</dbReference>
<name>A0A1Q9LRJ9_9PSEU</name>
<dbReference type="InterPro" id="IPR037176">
    <property type="entry name" value="Osmotin/thaumatin-like_sf"/>
</dbReference>
<dbReference type="InterPro" id="IPR032477">
    <property type="entry name" value="Glyco_hydro_64"/>
</dbReference>
<dbReference type="AlphaFoldDB" id="A0A1Q9LRJ9"/>
<evidence type="ECO:0000259" key="1">
    <source>
        <dbReference type="PROSITE" id="PS52006"/>
    </source>
</evidence>
<dbReference type="PROSITE" id="PS52006">
    <property type="entry name" value="GH64"/>
    <property type="match status" value="1"/>
</dbReference>
<dbReference type="EMBL" id="MKQR01000007">
    <property type="protein sequence ID" value="OLR94638.1"/>
    <property type="molecule type" value="Genomic_DNA"/>
</dbReference>
<dbReference type="Gene3D" id="2.60.110.10">
    <property type="entry name" value="Thaumatin"/>
    <property type="match status" value="1"/>
</dbReference>
<dbReference type="PANTHER" id="PTHR38165">
    <property type="match status" value="1"/>
</dbReference>
<keyword evidence="2" id="KW-0378">Hydrolase</keyword>
<proteinExistence type="predicted"/>
<dbReference type="PROSITE" id="PS51318">
    <property type="entry name" value="TAT"/>
    <property type="match status" value="1"/>
</dbReference>
<dbReference type="Proteomes" id="UP000186040">
    <property type="component" value="Unassembled WGS sequence"/>
</dbReference>
<dbReference type="InterPro" id="IPR037398">
    <property type="entry name" value="Glyco_hydro_64_fam"/>
</dbReference>
<dbReference type="STRING" id="1193682.BJP25_13000"/>
<feature type="domain" description="GH64" evidence="1">
    <location>
        <begin position="36"/>
        <end position="382"/>
    </location>
</feature>
<accession>A0A1Q9LRJ9</accession>
<dbReference type="OrthoDB" id="5513218at2"/>
<evidence type="ECO:0000313" key="3">
    <source>
        <dbReference type="Proteomes" id="UP000186040"/>
    </source>
</evidence>
<sequence length="383" mass="39987">MINRRSFLGGVAAAAATAPFLGTTPSSASTRVVSPRAALPVRVVNDTGAHAGETLFAYVVGTDLATGRQVHVTAEGAAVPVSTTDNGSDGYTDYALPVDGERMVPLPQGISGRLYLAVGQKLKFRANPGDALAHPAGWVESDPNFGVLHDCVEFTYDDTGMHCNTTMVDMLSVPLAIDLVGRRTQSTGRLSEGGRSRVFGAVGAAAGFAGLVVGDTRVISPGHGLDSGRFSADFLAAHIDEVWDRYSTRDLVVSANGTTFTGRVQDGQFAFTNGVRPFAKPSTRDALFCDGALAAPNDGVTGPVAAVLGAGLNRGVLLSTAAQPVVDPTAYYTIAASNHYSRAMHENTVDGKAYGFAFDDVCEHASYIEDFSPTAMTVTATRF</sequence>
<dbReference type="GO" id="GO:0016787">
    <property type="term" value="F:hydrolase activity"/>
    <property type="evidence" value="ECO:0007669"/>
    <property type="project" value="UniProtKB-KW"/>
</dbReference>
<dbReference type="PANTHER" id="PTHR38165:SF1">
    <property type="entry name" value="GLUCANASE B"/>
    <property type="match status" value="1"/>
</dbReference>
<dbReference type="Gene3D" id="3.30.920.50">
    <property type="entry name" value="Beta-1,3-glucanase, C-terminal domain"/>
    <property type="match status" value="1"/>
</dbReference>
<gene>
    <name evidence="2" type="ORF">BJP25_13000</name>
</gene>
<comment type="caution">
    <text evidence="2">The sequence shown here is derived from an EMBL/GenBank/DDBJ whole genome shotgun (WGS) entry which is preliminary data.</text>
</comment>
<dbReference type="InterPro" id="IPR006311">
    <property type="entry name" value="TAT_signal"/>
</dbReference>
<organism evidence="2 3">
    <name type="scientific">Actinokineospora bangkokensis</name>
    <dbReference type="NCBI Taxonomy" id="1193682"/>
    <lineage>
        <taxon>Bacteria</taxon>
        <taxon>Bacillati</taxon>
        <taxon>Actinomycetota</taxon>
        <taxon>Actinomycetes</taxon>
        <taxon>Pseudonocardiales</taxon>
        <taxon>Pseudonocardiaceae</taxon>
        <taxon>Actinokineospora</taxon>
    </lineage>
</organism>
<dbReference type="InterPro" id="IPR019546">
    <property type="entry name" value="TAT_signal_bac_arc"/>
</dbReference>
<dbReference type="InterPro" id="IPR042517">
    <property type="entry name" value="Glyco_hydro_64_N_2"/>
</dbReference>
<dbReference type="RefSeq" id="WP_075974017.1">
    <property type="nucleotide sequence ID" value="NZ_MKQR01000007.1"/>
</dbReference>
<reference evidence="2 3" key="1">
    <citation type="submission" date="2016-10" db="EMBL/GenBank/DDBJ databases">
        <title>The Draft Genome Sequence of Actinokineospora bangkokensis 44EHWT reveals the biosynthetic pathway of antifungal compounds Thailandins with unusual extender unit butylmalonyl-CoA.</title>
        <authorList>
            <person name="Greule A."/>
            <person name="Intra B."/>
            <person name="Flemming S."/>
            <person name="Rommel M.G."/>
            <person name="Panbangred W."/>
            <person name="Bechthold A."/>
        </authorList>
    </citation>
    <scope>NUCLEOTIDE SEQUENCE [LARGE SCALE GENOMIC DNA]</scope>
    <source>
        <strain evidence="2 3">44EHW</strain>
    </source>
</reference>